<dbReference type="Pfam" id="PF08281">
    <property type="entry name" value="Sigma70_r4_2"/>
    <property type="match status" value="1"/>
</dbReference>
<dbReference type="InterPro" id="IPR036388">
    <property type="entry name" value="WH-like_DNA-bd_sf"/>
</dbReference>
<dbReference type="GO" id="GO:0006352">
    <property type="term" value="P:DNA-templated transcription initiation"/>
    <property type="evidence" value="ECO:0007669"/>
    <property type="project" value="InterPro"/>
</dbReference>
<evidence type="ECO:0000313" key="8">
    <source>
        <dbReference type="EMBL" id="TCC10665.1"/>
    </source>
</evidence>
<protein>
    <submittedName>
        <fullName evidence="8">SigE family RNA polymerase sigma factor</fullName>
    </submittedName>
</protein>
<dbReference type="NCBIfam" id="TIGR02937">
    <property type="entry name" value="sigma70-ECF"/>
    <property type="match status" value="1"/>
</dbReference>
<dbReference type="OrthoDB" id="2046835at2"/>
<keyword evidence="4" id="KW-0238">DNA-binding</keyword>
<evidence type="ECO:0000313" key="9">
    <source>
        <dbReference type="Proteomes" id="UP000292346"/>
    </source>
</evidence>
<dbReference type="InterPro" id="IPR013249">
    <property type="entry name" value="RNA_pol_sigma70_r4_t2"/>
</dbReference>
<dbReference type="CDD" id="cd06171">
    <property type="entry name" value="Sigma70_r4"/>
    <property type="match status" value="1"/>
</dbReference>
<evidence type="ECO:0000256" key="1">
    <source>
        <dbReference type="ARBA" id="ARBA00010641"/>
    </source>
</evidence>
<keyword evidence="3" id="KW-0731">Sigma factor</keyword>
<feature type="domain" description="RNA polymerase sigma-70 region 2" evidence="6">
    <location>
        <begin position="15"/>
        <end position="73"/>
    </location>
</feature>
<dbReference type="SUPFAM" id="SSF88946">
    <property type="entry name" value="Sigma2 domain of RNA polymerase sigma factors"/>
    <property type="match status" value="1"/>
</dbReference>
<dbReference type="EMBL" id="SJJZ01000001">
    <property type="protein sequence ID" value="TCC10665.1"/>
    <property type="molecule type" value="Genomic_DNA"/>
</dbReference>
<keyword evidence="5" id="KW-0804">Transcription</keyword>
<dbReference type="AlphaFoldDB" id="A0A4R0HHA3"/>
<keyword evidence="2" id="KW-0805">Transcription regulation</keyword>
<dbReference type="GO" id="GO:0003677">
    <property type="term" value="F:DNA binding"/>
    <property type="evidence" value="ECO:0007669"/>
    <property type="project" value="UniProtKB-KW"/>
</dbReference>
<dbReference type="NCBIfam" id="TIGR02983">
    <property type="entry name" value="SigE-fam_strep"/>
    <property type="match status" value="1"/>
</dbReference>
<proteinExistence type="inferred from homology"/>
<sequence length="163" mass="18256">MDEFTEYVTARWPTLVRSAVLLGCTPSEAEDLVQSALERCLLKWNRVRAAEDRDAYVHRVLVNCFRSSRRRRWHGELPSASLPESPGSDQTAGVDDTDAVMRALDRLPGDQRTAVVLRYYAHLTEQQMASVLGVAAGTVKSRLSRAVKALAQDPHLAELREPR</sequence>
<evidence type="ECO:0000256" key="5">
    <source>
        <dbReference type="ARBA" id="ARBA00023163"/>
    </source>
</evidence>
<evidence type="ECO:0000256" key="3">
    <source>
        <dbReference type="ARBA" id="ARBA00023082"/>
    </source>
</evidence>
<keyword evidence="9" id="KW-1185">Reference proteome</keyword>
<comment type="similarity">
    <text evidence="1">Belongs to the sigma-70 factor family. ECF subfamily.</text>
</comment>
<dbReference type="Pfam" id="PF04542">
    <property type="entry name" value="Sigma70_r2"/>
    <property type="match status" value="1"/>
</dbReference>
<dbReference type="InterPro" id="IPR014325">
    <property type="entry name" value="RNA_pol_sigma-E_actinobac"/>
</dbReference>
<dbReference type="InterPro" id="IPR013324">
    <property type="entry name" value="RNA_pol_sigma_r3/r4-like"/>
</dbReference>
<dbReference type="Gene3D" id="1.10.1740.10">
    <property type="match status" value="1"/>
</dbReference>
<reference evidence="8 9" key="1">
    <citation type="submission" date="2019-02" db="EMBL/GenBank/DDBJ databases">
        <title>Kribbella capetownensis sp. nov. and Kribbella speibonae sp. nov., isolated from soil.</title>
        <authorList>
            <person name="Curtis S.M."/>
            <person name="Norton I."/>
            <person name="Everest G.J."/>
            <person name="Meyers P.R."/>
        </authorList>
    </citation>
    <scope>NUCLEOTIDE SEQUENCE [LARGE SCALE GENOMIC DNA]</scope>
    <source>
        <strain evidence="8 9">KCTC 29219</strain>
    </source>
</reference>
<dbReference type="Proteomes" id="UP000292346">
    <property type="component" value="Unassembled WGS sequence"/>
</dbReference>
<evidence type="ECO:0000256" key="4">
    <source>
        <dbReference type="ARBA" id="ARBA00023125"/>
    </source>
</evidence>
<comment type="caution">
    <text evidence="8">The sequence shown here is derived from an EMBL/GenBank/DDBJ whole genome shotgun (WGS) entry which is preliminary data.</text>
</comment>
<dbReference type="InterPro" id="IPR039425">
    <property type="entry name" value="RNA_pol_sigma-70-like"/>
</dbReference>
<dbReference type="InterPro" id="IPR013325">
    <property type="entry name" value="RNA_pol_sigma_r2"/>
</dbReference>
<dbReference type="RefSeq" id="WP_131335076.1">
    <property type="nucleotide sequence ID" value="NZ_SJJZ01000001.1"/>
</dbReference>
<dbReference type="InterPro" id="IPR007627">
    <property type="entry name" value="RNA_pol_sigma70_r2"/>
</dbReference>
<evidence type="ECO:0000259" key="6">
    <source>
        <dbReference type="Pfam" id="PF04542"/>
    </source>
</evidence>
<evidence type="ECO:0000256" key="2">
    <source>
        <dbReference type="ARBA" id="ARBA00023015"/>
    </source>
</evidence>
<evidence type="ECO:0000259" key="7">
    <source>
        <dbReference type="Pfam" id="PF08281"/>
    </source>
</evidence>
<gene>
    <name evidence="8" type="ORF">E0H45_04950</name>
</gene>
<dbReference type="Gene3D" id="1.10.10.10">
    <property type="entry name" value="Winged helix-like DNA-binding domain superfamily/Winged helix DNA-binding domain"/>
    <property type="match status" value="1"/>
</dbReference>
<organism evidence="8 9">
    <name type="scientific">Kribbella soli</name>
    <dbReference type="NCBI Taxonomy" id="1124743"/>
    <lineage>
        <taxon>Bacteria</taxon>
        <taxon>Bacillati</taxon>
        <taxon>Actinomycetota</taxon>
        <taxon>Actinomycetes</taxon>
        <taxon>Propionibacteriales</taxon>
        <taxon>Kribbellaceae</taxon>
        <taxon>Kribbella</taxon>
    </lineage>
</organism>
<feature type="domain" description="RNA polymerase sigma factor 70 region 4 type 2" evidence="7">
    <location>
        <begin position="98"/>
        <end position="150"/>
    </location>
</feature>
<dbReference type="PANTHER" id="PTHR43133:SF50">
    <property type="entry name" value="ECF RNA POLYMERASE SIGMA FACTOR SIGM"/>
    <property type="match status" value="1"/>
</dbReference>
<dbReference type="PANTHER" id="PTHR43133">
    <property type="entry name" value="RNA POLYMERASE ECF-TYPE SIGMA FACTO"/>
    <property type="match status" value="1"/>
</dbReference>
<dbReference type="InterPro" id="IPR014284">
    <property type="entry name" value="RNA_pol_sigma-70_dom"/>
</dbReference>
<accession>A0A4R0HHA3</accession>
<dbReference type="GO" id="GO:0016987">
    <property type="term" value="F:sigma factor activity"/>
    <property type="evidence" value="ECO:0007669"/>
    <property type="project" value="UniProtKB-KW"/>
</dbReference>
<name>A0A4R0HHA3_9ACTN</name>
<dbReference type="SUPFAM" id="SSF88659">
    <property type="entry name" value="Sigma3 and sigma4 domains of RNA polymerase sigma factors"/>
    <property type="match status" value="1"/>
</dbReference>